<keyword evidence="1" id="KW-0472">Membrane</keyword>
<evidence type="ECO:0000256" key="2">
    <source>
        <dbReference type="SAM" id="SignalP"/>
    </source>
</evidence>
<reference evidence="4 5" key="1">
    <citation type="submission" date="2019-09" db="EMBL/GenBank/DDBJ databases">
        <authorList>
            <person name="Silva M."/>
            <person name="Pereira G."/>
            <person name="Lopes-Da-Costa L."/>
            <person name="Silva E."/>
        </authorList>
    </citation>
    <scope>NUCLEOTIDE SEQUENCE [LARGE SCALE GENOMIC DNA]</scope>
    <source>
        <strain evidence="4 5">FMV-PI01</strain>
    </source>
</reference>
<feature type="transmembrane region" description="Helical" evidence="1">
    <location>
        <begin position="422"/>
        <end position="440"/>
    </location>
</feature>
<dbReference type="Gene3D" id="3.40.33.10">
    <property type="entry name" value="CAP"/>
    <property type="match status" value="1"/>
</dbReference>
<evidence type="ECO:0000313" key="5">
    <source>
        <dbReference type="Proteomes" id="UP000476338"/>
    </source>
</evidence>
<name>A0A6L5WJJ6_9BACT</name>
<keyword evidence="1" id="KW-0812">Transmembrane</keyword>
<feature type="signal peptide" evidence="2">
    <location>
        <begin position="1"/>
        <end position="24"/>
    </location>
</feature>
<comment type="caution">
    <text evidence="4">The sequence shown here is derived from an EMBL/GenBank/DDBJ whole genome shotgun (WGS) entry which is preliminary data.</text>
</comment>
<feature type="chain" id="PRO_5026785030" evidence="2">
    <location>
        <begin position="25"/>
        <end position="443"/>
    </location>
</feature>
<dbReference type="EMBL" id="VWSJ01000020">
    <property type="protein sequence ID" value="MSN96612.1"/>
    <property type="molecule type" value="Genomic_DNA"/>
</dbReference>
<dbReference type="InterPro" id="IPR035940">
    <property type="entry name" value="CAP_sf"/>
</dbReference>
<evidence type="ECO:0000256" key="1">
    <source>
        <dbReference type="SAM" id="Phobius"/>
    </source>
</evidence>
<reference evidence="4 5" key="2">
    <citation type="submission" date="2020-03" db="EMBL/GenBank/DDBJ databases">
        <title>Campylobacter portucalensis sp. nov., a new species of Campylobacter isolated from the reproductive tract of bulls.</title>
        <authorList>
            <person name="Silva M.F."/>
            <person name="Pereira G."/>
            <person name="Carneiro C."/>
            <person name="Hemphill A."/>
            <person name="Mateus L."/>
            <person name="Lopes-Da-Costa L."/>
            <person name="Silva E."/>
        </authorList>
    </citation>
    <scope>NUCLEOTIDE SEQUENCE [LARGE SCALE GENOMIC DNA]</scope>
    <source>
        <strain evidence="4 5">FMV-PI01</strain>
    </source>
</reference>
<proteinExistence type="predicted"/>
<dbReference type="PROSITE" id="PS51257">
    <property type="entry name" value="PROKAR_LIPOPROTEIN"/>
    <property type="match status" value="1"/>
</dbReference>
<feature type="domain" description="SCP" evidence="3">
    <location>
        <begin position="46"/>
        <end position="162"/>
    </location>
</feature>
<dbReference type="InterPro" id="IPR014044">
    <property type="entry name" value="CAP_dom"/>
</dbReference>
<dbReference type="Proteomes" id="UP000476338">
    <property type="component" value="Unassembled WGS sequence"/>
</dbReference>
<keyword evidence="1" id="KW-1133">Transmembrane helix</keyword>
<accession>A0A6L5WJJ6</accession>
<dbReference type="CDD" id="cd05379">
    <property type="entry name" value="CAP_bacterial"/>
    <property type="match status" value="1"/>
</dbReference>
<keyword evidence="5" id="KW-1185">Reference proteome</keyword>
<dbReference type="AlphaFoldDB" id="A0A6L5WJJ6"/>
<dbReference type="RefSeq" id="WP_154570881.1">
    <property type="nucleotide sequence ID" value="NZ_VWSJ01000020.1"/>
</dbReference>
<organism evidence="4 5">
    <name type="scientific">Campylobacter portucalensis</name>
    <dbReference type="NCBI Taxonomy" id="2608384"/>
    <lineage>
        <taxon>Bacteria</taxon>
        <taxon>Pseudomonadati</taxon>
        <taxon>Campylobacterota</taxon>
        <taxon>Epsilonproteobacteria</taxon>
        <taxon>Campylobacterales</taxon>
        <taxon>Campylobacteraceae</taxon>
        <taxon>Campylobacter</taxon>
    </lineage>
</organism>
<protein>
    <submittedName>
        <fullName evidence="4">CAP domain-containing protein</fullName>
    </submittedName>
</protein>
<evidence type="ECO:0000313" key="4">
    <source>
        <dbReference type="EMBL" id="MSN96612.1"/>
    </source>
</evidence>
<keyword evidence="2" id="KW-0732">Signal</keyword>
<dbReference type="Pfam" id="PF00188">
    <property type="entry name" value="CAP"/>
    <property type="match status" value="1"/>
</dbReference>
<evidence type="ECO:0000259" key="3">
    <source>
        <dbReference type="Pfam" id="PF00188"/>
    </source>
</evidence>
<gene>
    <name evidence="4" type="ORF">F1B92_05440</name>
</gene>
<sequence length="443" mass="51603">MQKRVQKYKFIFLFLIAILFSSCKEDKNLKTPLEPTSGVTYTDPISYLNSIRMTSNLNILSKNEILSISALNHAKYTYENKIESHDESPNLAFFTGQTPKDRAFYVGYNSQISENLSINNIDAINSIDNLMSAIYHRFGFLDFSIDEIGWAEYGDDKGKNYVYNMGNSKFENFCKNRISDKGYGKFYTNICKDVKISIHEDKFKYYKILNLTPYIVYPNSNNTKAFFSREIPDPMPDCKITANPVSIEFNKFKSQIKMVSFEIFEDGKKLENTRILTKSNDPNLLLNDFQFALFYLKPFKFNQKYNVLFKYIQDKEKKEISWDFTTKTPKNNYFVVKNGDSLALKPDVWYDIFIQPNDCNDVSNLYNFSYNPIQKVEFKSIDTNLISIKINGYKNFTTKIKTDNNKIINLVLTQNSKGKIDIKILASIFLGAILLIYFILKKR</sequence>